<proteinExistence type="predicted"/>
<evidence type="ECO:0000313" key="2">
    <source>
        <dbReference type="EMBL" id="SVE38900.1"/>
    </source>
</evidence>
<evidence type="ECO:0000256" key="1">
    <source>
        <dbReference type="SAM" id="MobiDB-lite"/>
    </source>
</evidence>
<dbReference type="EMBL" id="UINC01213911">
    <property type="protein sequence ID" value="SVE38900.1"/>
    <property type="molecule type" value="Genomic_DNA"/>
</dbReference>
<reference evidence="2" key="1">
    <citation type="submission" date="2018-05" db="EMBL/GenBank/DDBJ databases">
        <authorList>
            <person name="Lanie J.A."/>
            <person name="Ng W.-L."/>
            <person name="Kazmierczak K.M."/>
            <person name="Andrzejewski T.M."/>
            <person name="Davidsen T.M."/>
            <person name="Wayne K.J."/>
            <person name="Tettelin H."/>
            <person name="Glass J.I."/>
            <person name="Rusch D."/>
            <person name="Podicherti R."/>
            <person name="Tsui H.-C.T."/>
            <person name="Winkler M.E."/>
        </authorList>
    </citation>
    <scope>NUCLEOTIDE SEQUENCE</scope>
</reference>
<sequence length="29" mass="3624">MMNSRQKVTQMQHYWDDLDHMASDDRKKK</sequence>
<name>A0A383D3K9_9ZZZZ</name>
<feature type="non-terminal residue" evidence="2">
    <location>
        <position position="29"/>
    </location>
</feature>
<feature type="compositionally biased region" description="Basic and acidic residues" evidence="1">
    <location>
        <begin position="14"/>
        <end position="29"/>
    </location>
</feature>
<protein>
    <submittedName>
        <fullName evidence="2">Uncharacterized protein</fullName>
    </submittedName>
</protein>
<dbReference type="AlphaFoldDB" id="A0A383D3K9"/>
<gene>
    <name evidence="2" type="ORF">METZ01_LOCUS491754</name>
</gene>
<organism evidence="2">
    <name type="scientific">marine metagenome</name>
    <dbReference type="NCBI Taxonomy" id="408172"/>
    <lineage>
        <taxon>unclassified sequences</taxon>
        <taxon>metagenomes</taxon>
        <taxon>ecological metagenomes</taxon>
    </lineage>
</organism>
<accession>A0A383D3K9</accession>
<feature type="region of interest" description="Disordered" evidence="1">
    <location>
        <begin position="1"/>
        <end position="29"/>
    </location>
</feature>
<feature type="compositionally biased region" description="Polar residues" evidence="1">
    <location>
        <begin position="1"/>
        <end position="12"/>
    </location>
</feature>